<organism evidence="1 2">
    <name type="scientific">Paraburkholderia piptadeniae</name>
    <dbReference type="NCBI Taxonomy" id="1701573"/>
    <lineage>
        <taxon>Bacteria</taxon>
        <taxon>Pseudomonadati</taxon>
        <taxon>Pseudomonadota</taxon>
        <taxon>Betaproteobacteria</taxon>
        <taxon>Burkholderiales</taxon>
        <taxon>Burkholderiaceae</taxon>
        <taxon>Paraburkholderia</taxon>
    </lineage>
</organism>
<name>A0A1N7SGM8_9BURK</name>
<proteinExistence type="predicted"/>
<gene>
    <name evidence="1" type="ORF">BN2476_510045</name>
</gene>
<dbReference type="EMBL" id="CYGY02000051">
    <property type="protein sequence ID" value="SIT46539.1"/>
    <property type="molecule type" value="Genomic_DNA"/>
</dbReference>
<dbReference type="Proteomes" id="UP000195569">
    <property type="component" value="Unassembled WGS sequence"/>
</dbReference>
<dbReference type="AlphaFoldDB" id="A0A1N7SGM8"/>
<sequence>MPFANDREELMTFRLLNVSPSGWVNRCDCMIACQYYDCQRGFTDSRTAPWCVRMPSNNGWASGLTR</sequence>
<reference evidence="1" key="1">
    <citation type="submission" date="2016-12" db="EMBL/GenBank/DDBJ databases">
        <authorList>
            <person name="Moulin L."/>
        </authorList>
    </citation>
    <scope>NUCLEOTIDE SEQUENCE [LARGE SCALE GENOMIC DNA]</scope>
    <source>
        <strain evidence="1">STM 7183</strain>
    </source>
</reference>
<evidence type="ECO:0000313" key="2">
    <source>
        <dbReference type="Proteomes" id="UP000195569"/>
    </source>
</evidence>
<keyword evidence="2" id="KW-1185">Reference proteome</keyword>
<evidence type="ECO:0000313" key="1">
    <source>
        <dbReference type="EMBL" id="SIT46539.1"/>
    </source>
</evidence>
<comment type="caution">
    <text evidence="1">The sequence shown here is derived from an EMBL/GenBank/DDBJ whole genome shotgun (WGS) entry which is preliminary data.</text>
</comment>
<accession>A0A1N7SGM8</accession>
<protein>
    <submittedName>
        <fullName evidence="1">Uncharacterized protein</fullName>
    </submittedName>
</protein>